<dbReference type="Proteomes" id="UP000252004">
    <property type="component" value="Plasmid unnamed2"/>
</dbReference>
<accession>A0A344UBR6</accession>
<evidence type="ECO:0000256" key="1">
    <source>
        <dbReference type="SAM" id="MobiDB-lite"/>
    </source>
</evidence>
<dbReference type="RefSeq" id="WP_114059495.1">
    <property type="nucleotide sequence ID" value="NZ_CP030864.1"/>
</dbReference>
<dbReference type="CDD" id="cd09729">
    <property type="entry name" value="Cse1_I-E"/>
    <property type="match status" value="1"/>
</dbReference>
<proteinExistence type="predicted"/>
<sequence length="568" mass="61556">MTHAFFLTDDPWLLLPSATGGPAQRRSLRTALVEAHEFGDLVVEIPTQKAAVLRQVMLAVVVAALGRPADEREWAAWHAAGRWSPQQRQTLEDYLDAHRDLFDLFDPVRPFGQVGGLSTAKGETKNAALIVATSATGNNVPLFASRTEGDSYSLTPAQAAHWLLHAHCWDTAAIKTGAVGDPQAKAGKTTGNPTGPLGQLGVTLLAGRTLFETLLLNIPVGAPPTSTDLPQWKRRDPSAPRSVGSPQWQTRAPEGLLDLWTWQSRRIRLFPEDTDEGLRVTRVLVAAGDRMTHTPETEPHTMWRLEPIGSRTSGKAKSGAALPRRPLRLQPGKAAWRGLDALLAAERESREAGEKTSGFATSKILDQAGGLVSELGEGYPLRVELCGIAYGNQSAVIDDVMFDALPLPLAALDADSDVRAALLEVAAQAEELATAVNHLTADLRRALGSDPIPWDKGQRPGEFVLHALDPLVRRLLTGMRGVEDLERIEAGQLAWEQLAWSRTEDIVDRLLQAVPVGAFAGRTTSQGEGKPEHTHRASSAEASFRRRRAEILHRADAHRRNSAALGST</sequence>
<name>A0A344UBR6_9ACTN</name>
<dbReference type="AlphaFoldDB" id="A0A344UBR6"/>
<feature type="region of interest" description="Disordered" evidence="1">
    <location>
        <begin position="521"/>
        <end position="543"/>
    </location>
</feature>
<dbReference type="EMBL" id="CP030864">
    <property type="protein sequence ID" value="AXE28337.1"/>
    <property type="molecule type" value="Genomic_DNA"/>
</dbReference>
<organism evidence="2 3">
    <name type="scientific">Streptomyces globosus</name>
    <dbReference type="NCBI Taxonomy" id="68209"/>
    <lineage>
        <taxon>Bacteria</taxon>
        <taxon>Bacillati</taxon>
        <taxon>Actinomycetota</taxon>
        <taxon>Actinomycetes</taxon>
        <taxon>Kitasatosporales</taxon>
        <taxon>Streptomycetaceae</taxon>
        <taxon>Streptomyces</taxon>
    </lineage>
</organism>
<feature type="region of interest" description="Disordered" evidence="1">
    <location>
        <begin position="225"/>
        <end position="249"/>
    </location>
</feature>
<reference evidence="2 3" key="1">
    <citation type="submission" date="2018-01" db="EMBL/GenBank/DDBJ databases">
        <title>Draft genome Sequence of streptomyces globosus LZH-48.</title>
        <authorList>
            <person name="Ran K."/>
            <person name="Li Z."/>
            <person name="Wei S."/>
            <person name="Dong R."/>
        </authorList>
    </citation>
    <scope>NUCLEOTIDE SEQUENCE [LARGE SCALE GENOMIC DNA]</scope>
    <source>
        <strain evidence="2 3">LZH-48</strain>
        <plasmid evidence="2 3">unnamed2</plasmid>
    </source>
</reference>
<dbReference type="NCBIfam" id="TIGR02547">
    <property type="entry name" value="casA_cse1"/>
    <property type="match status" value="1"/>
</dbReference>
<evidence type="ECO:0000313" key="3">
    <source>
        <dbReference type="Proteomes" id="UP000252004"/>
    </source>
</evidence>
<geneLocation type="plasmid" evidence="2 3">
    <name>unnamed2</name>
</geneLocation>
<dbReference type="Gene3D" id="1.10.132.100">
    <property type="match status" value="1"/>
</dbReference>
<dbReference type="KEGG" id="sgz:C0216_32265"/>
<dbReference type="InterPro" id="IPR013381">
    <property type="entry name" value="CRISPR-assoc_prot_Cse1"/>
</dbReference>
<dbReference type="OrthoDB" id="3187690at2"/>
<gene>
    <name evidence="2" type="primary">casA</name>
    <name evidence="2" type="ORF">C0216_32265</name>
</gene>
<protein>
    <submittedName>
        <fullName evidence="2">Type I-E CRISPR-associated protein Cse1/CasA</fullName>
    </submittedName>
</protein>
<keyword evidence="2" id="KW-0614">Plasmid</keyword>
<dbReference type="Pfam" id="PF09481">
    <property type="entry name" value="CRISPR_Cse1"/>
    <property type="match status" value="1"/>
</dbReference>
<keyword evidence="3" id="KW-1185">Reference proteome</keyword>
<evidence type="ECO:0000313" key="2">
    <source>
        <dbReference type="EMBL" id="AXE28337.1"/>
    </source>
</evidence>